<evidence type="ECO:0000256" key="1">
    <source>
        <dbReference type="ARBA" id="ARBA00010443"/>
    </source>
</evidence>
<keyword evidence="3 9" id="KW-0808">Transferase</keyword>
<proteinExistence type="inferred from homology"/>
<keyword evidence="6" id="KW-0067">ATP-binding</keyword>
<dbReference type="InterPro" id="IPR029044">
    <property type="entry name" value="Nucleotide-diphossugar_trans"/>
</dbReference>
<evidence type="ECO:0000256" key="5">
    <source>
        <dbReference type="ARBA" id="ARBA00022741"/>
    </source>
</evidence>
<evidence type="ECO:0000256" key="7">
    <source>
        <dbReference type="ARBA" id="ARBA00023277"/>
    </source>
</evidence>
<evidence type="ECO:0000256" key="2">
    <source>
        <dbReference type="ARBA" id="ARBA00022600"/>
    </source>
</evidence>
<dbReference type="GO" id="GO:0008878">
    <property type="term" value="F:glucose-1-phosphate adenylyltransferase activity"/>
    <property type="evidence" value="ECO:0007669"/>
    <property type="project" value="InterPro"/>
</dbReference>
<dbReference type="KEGG" id="cgz:M787_002605"/>
<evidence type="ECO:0000313" key="10">
    <source>
        <dbReference type="Proteomes" id="UP000019147"/>
    </source>
</evidence>
<comment type="similarity">
    <text evidence="1">Belongs to the bacterial/plant glucose-1-phosphate adenylyltransferase family.</text>
</comment>
<dbReference type="Gene3D" id="3.90.550.10">
    <property type="entry name" value="Spore Coat Polysaccharide Biosynthesis Protein SpsA, Chain A"/>
    <property type="match status" value="1"/>
</dbReference>
<dbReference type="Proteomes" id="UP000019147">
    <property type="component" value="Chromosome"/>
</dbReference>
<dbReference type="GeneID" id="81478194"/>
<keyword evidence="4 9" id="KW-0548">Nucleotidyltransferase</keyword>
<dbReference type="STRING" id="1143323.M787_002605"/>
<dbReference type="PROSITE" id="PS00809">
    <property type="entry name" value="ADP_GLC_PYROPHOSPH_2"/>
    <property type="match status" value="1"/>
</dbReference>
<dbReference type="PANTHER" id="PTHR43523">
    <property type="entry name" value="GLUCOSE-1-PHOSPHATE ADENYLYLTRANSFERASE-RELATED"/>
    <property type="match status" value="1"/>
</dbReference>
<organism evidence="9 10">
    <name type="scientific">Chlamydia gallinacea 08-1274/3</name>
    <dbReference type="NCBI Taxonomy" id="1143323"/>
    <lineage>
        <taxon>Bacteria</taxon>
        <taxon>Pseudomonadati</taxon>
        <taxon>Chlamydiota</taxon>
        <taxon>Chlamydiia</taxon>
        <taxon>Chlamydiales</taxon>
        <taxon>Chlamydiaceae</taxon>
        <taxon>Chlamydia/Chlamydophila group</taxon>
        <taxon>Chlamydia</taxon>
    </lineage>
</organism>
<dbReference type="SUPFAM" id="SSF53448">
    <property type="entry name" value="Nucleotide-diphospho-sugar transferases"/>
    <property type="match status" value="1"/>
</dbReference>
<keyword evidence="5" id="KW-0547">Nucleotide-binding</keyword>
<dbReference type="CDD" id="cd02508">
    <property type="entry name" value="ADP_Glucose_PP"/>
    <property type="match status" value="1"/>
</dbReference>
<dbReference type="Pfam" id="PF25247">
    <property type="entry name" value="LbH_GLGC"/>
    <property type="match status" value="1"/>
</dbReference>
<evidence type="ECO:0000256" key="4">
    <source>
        <dbReference type="ARBA" id="ARBA00022695"/>
    </source>
</evidence>
<evidence type="ECO:0000313" key="9">
    <source>
        <dbReference type="EMBL" id="ANG66205.1"/>
    </source>
</evidence>
<protein>
    <submittedName>
        <fullName evidence="9">Glucose-1-phosphate adenylyltransferase</fullName>
    </submittedName>
</protein>
<dbReference type="InterPro" id="IPR011004">
    <property type="entry name" value="Trimer_LpxA-like_sf"/>
</dbReference>
<name>A0A173DZ62_9CHLA</name>
<gene>
    <name evidence="9" type="ORF">M787_002605</name>
</gene>
<dbReference type="eggNOG" id="COG0448">
    <property type="taxonomic scope" value="Bacteria"/>
</dbReference>
<dbReference type="PANTHER" id="PTHR43523:SF12">
    <property type="entry name" value="GLUCOSE-1-PHOSPHATE ADENYLYLTRANSFERASE LARGE SUBUNIT 1, CHLOROPLASTIC-RELATED"/>
    <property type="match status" value="1"/>
</dbReference>
<evidence type="ECO:0000256" key="3">
    <source>
        <dbReference type="ARBA" id="ARBA00022679"/>
    </source>
</evidence>
<keyword evidence="2" id="KW-0321">Glycogen metabolism</keyword>
<dbReference type="Pfam" id="PF00483">
    <property type="entry name" value="NTP_transferase"/>
    <property type="match status" value="1"/>
</dbReference>
<dbReference type="InterPro" id="IPR005835">
    <property type="entry name" value="NTP_transferase_dom"/>
</dbReference>
<reference evidence="9 10" key="1">
    <citation type="journal article" date="2014" name="Syst. Appl. Microbiol.">
        <title>Evidence for the existence of two new members of the family Chlamydiaceae and proposal of Chlamydia avium sp. nov. and Chlamydia gallinacea sp. nov.</title>
        <authorList>
            <person name="Sachse K."/>
            <person name="Laroucau K."/>
            <person name="Riege K."/>
            <person name="Wehner S."/>
            <person name="Dilcher M."/>
            <person name="Creasy H.H."/>
            <person name="Weidmann M."/>
            <person name="Myers G."/>
            <person name="Vorimore F."/>
            <person name="Vicari N."/>
            <person name="Magnino S."/>
            <person name="Liebler-Tenorio E."/>
            <person name="Ruettger A."/>
            <person name="Bavoil P.M."/>
            <person name="Hufert F.T."/>
            <person name="Rossello-Mora R."/>
            <person name="Marz M."/>
        </authorList>
    </citation>
    <scope>NUCLEOTIDE SEQUENCE [LARGE SCALE GENOMIC DNA]</scope>
    <source>
        <strain evidence="9 10">08-1274/3</strain>
    </source>
</reference>
<keyword evidence="7" id="KW-0119">Carbohydrate metabolism</keyword>
<dbReference type="GO" id="GO:0005978">
    <property type="term" value="P:glycogen biosynthetic process"/>
    <property type="evidence" value="ECO:0007669"/>
    <property type="project" value="InterPro"/>
</dbReference>
<dbReference type="RefSeq" id="WP_021828906.1">
    <property type="nucleotide sequence ID" value="NZ_CP015840.1"/>
</dbReference>
<dbReference type="OrthoDB" id="9801810at2"/>
<dbReference type="EMBL" id="CP015840">
    <property type="protein sequence ID" value="ANG66205.1"/>
    <property type="molecule type" value="Genomic_DNA"/>
</dbReference>
<dbReference type="InterPro" id="IPR011831">
    <property type="entry name" value="ADP-Glc_PPase"/>
</dbReference>
<feature type="domain" description="Nucleotidyl transferase" evidence="8">
    <location>
        <begin position="26"/>
        <end position="291"/>
    </location>
</feature>
<dbReference type="GO" id="GO:0005524">
    <property type="term" value="F:ATP binding"/>
    <property type="evidence" value="ECO:0007669"/>
    <property type="project" value="UniProtKB-KW"/>
</dbReference>
<sequence>MIENDFHGYPSHWENTHFHQDKVGVIVLCGGEGKRLSPLTCWRCKPTVSFGGRYKLIDVPISHAITAGFSKIFVVGQYLTYTLQQHLLKTYHGVLQNQIHLLAPESRDGSQIWYKGTADAIRQNLVYLDDSSIEYFLVLSGDQLYNMDFRQIVDYARLYKVDMVIASQLIQEQDAHRMGVLQIDEEANLLDFYEKPQEEGILNRFRLSRKDCCVHKLNPEHGNFLGNMGIYLFRKESLFQLLLEEAGDDFGRDLIQKQKQRGSVKIFLYDGYWTDIGTIKSYYEANIALTQRPHPQVRGLNCYDDKGMIYSKNHHLPGTIVTDSTISSSLLCEGAVIDSSSVSYSVVGIRGIIGKNSIIDHSIVMGNDHYGSASPQGLGIGHGCEIYKTIIDENCRIGNGVKLTNHQAYKNYDSPDGKLVVRDGIIIIPRGMKIPDNYVF</sequence>
<evidence type="ECO:0000259" key="8">
    <source>
        <dbReference type="Pfam" id="PF00483"/>
    </source>
</evidence>
<dbReference type="AlphaFoldDB" id="A0A173DZ62"/>
<accession>A0A173DZ62</accession>
<dbReference type="SUPFAM" id="SSF51161">
    <property type="entry name" value="Trimeric LpxA-like enzymes"/>
    <property type="match status" value="1"/>
</dbReference>
<dbReference type="InterPro" id="IPR005836">
    <property type="entry name" value="ADP_Glu_pyroP_CS"/>
</dbReference>
<dbReference type="Gene3D" id="2.160.10.10">
    <property type="entry name" value="Hexapeptide repeat proteins"/>
    <property type="match status" value="1"/>
</dbReference>
<evidence type="ECO:0000256" key="6">
    <source>
        <dbReference type="ARBA" id="ARBA00022840"/>
    </source>
</evidence>